<sequence>MSLRVIIGLSIWFLLIRINETIHVPNVYEWMEKNAYICEVFSPSKTRNVPIFLTAKEADGFACEEICGNPTRTELACGRILDEQVPNDPSCFESNSTNLYP</sequence>
<organism evidence="1 2">
    <name type="scientific">Panagrolaimus sp. JU765</name>
    <dbReference type="NCBI Taxonomy" id="591449"/>
    <lineage>
        <taxon>Eukaryota</taxon>
        <taxon>Metazoa</taxon>
        <taxon>Ecdysozoa</taxon>
        <taxon>Nematoda</taxon>
        <taxon>Chromadorea</taxon>
        <taxon>Rhabditida</taxon>
        <taxon>Tylenchina</taxon>
        <taxon>Panagrolaimomorpha</taxon>
        <taxon>Panagrolaimoidea</taxon>
        <taxon>Panagrolaimidae</taxon>
        <taxon>Panagrolaimus</taxon>
    </lineage>
</organism>
<dbReference type="WBParaSite" id="JU765_v2.g14260.t2">
    <property type="protein sequence ID" value="JU765_v2.g14260.t2"/>
    <property type="gene ID" value="JU765_v2.g14260"/>
</dbReference>
<proteinExistence type="predicted"/>
<dbReference type="Proteomes" id="UP000887576">
    <property type="component" value="Unplaced"/>
</dbReference>
<name>A0AC34Q9P0_9BILA</name>
<evidence type="ECO:0000313" key="2">
    <source>
        <dbReference type="WBParaSite" id="JU765_v2.g14260.t2"/>
    </source>
</evidence>
<evidence type="ECO:0000313" key="1">
    <source>
        <dbReference type="Proteomes" id="UP000887576"/>
    </source>
</evidence>
<accession>A0AC34Q9P0</accession>
<reference evidence="2" key="1">
    <citation type="submission" date="2022-11" db="UniProtKB">
        <authorList>
            <consortium name="WormBaseParasite"/>
        </authorList>
    </citation>
    <scope>IDENTIFICATION</scope>
</reference>
<protein>
    <submittedName>
        <fullName evidence="2">Uncharacterized protein</fullName>
    </submittedName>
</protein>